<dbReference type="Pfam" id="PF07982">
    <property type="entry name" value="Herpes_UL74"/>
    <property type="match status" value="1"/>
</dbReference>
<dbReference type="GO" id="GO:0019031">
    <property type="term" value="C:viral envelope"/>
    <property type="evidence" value="ECO:0007669"/>
    <property type="project" value="UniProtKB-KW"/>
</dbReference>
<evidence type="ECO:0000313" key="2">
    <source>
        <dbReference type="Proteomes" id="UP000113346"/>
    </source>
</evidence>
<gene>
    <name evidence="1" type="primary">UL74</name>
</gene>
<accession>G8XTW9</accession>
<keyword evidence="1" id="KW-0261">Viral envelope protein</keyword>
<dbReference type="EMBL" id="FJ483969">
    <property type="protein sequence ID" value="AEV80610.1"/>
    <property type="molecule type" value="Genomic_DNA"/>
</dbReference>
<organismHost>
    <name type="scientific">Macaca</name>
    <name type="common">macaques</name>
    <dbReference type="NCBI Taxonomy" id="9539"/>
</organismHost>
<reference evidence="1" key="1">
    <citation type="submission" date="2011-12" db="EMBL/GenBank/DDBJ databases">
        <title>Comparative genomics of primate cytomegaloviruses.</title>
        <authorList>
            <person name="Davison A.J."/>
            <person name="Holton M."/>
            <person name="Dolan A."/>
            <person name="Dargan D.J."/>
            <person name="Gatherer D."/>
            <person name="Hayward G.S."/>
        </authorList>
    </citation>
    <scope>NUCLEOTIDE SEQUENCE [LARGE SCALE GENOMIC DNA]</scope>
    <source>
        <strain evidence="1">Colburn</strain>
    </source>
</reference>
<keyword evidence="1" id="KW-0946">Virion</keyword>
<proteinExistence type="predicted"/>
<organism evidence="1 2">
    <name type="scientific">Simian cytomegalovirus (strain Colburn)</name>
    <dbReference type="NCBI Taxonomy" id="50292"/>
    <lineage>
        <taxon>Viruses</taxon>
        <taxon>Duplodnaviria</taxon>
        <taxon>Heunggongvirae</taxon>
        <taxon>Peploviricota</taxon>
        <taxon>Herviviricetes</taxon>
        <taxon>Herpesvirales</taxon>
        <taxon>Orthoherpesviridae</taxon>
        <taxon>Betaherpesvirinae</taxon>
        <taxon>Cytomegalovirus</taxon>
        <taxon>Cytomegalovirus cercopithecinebeta5</taxon>
    </lineage>
</organism>
<dbReference type="InterPro" id="IPR012564">
    <property type="entry name" value="Herpes_UL74"/>
</dbReference>
<name>G8XTW9_SCMVC</name>
<evidence type="ECO:0000313" key="1">
    <source>
        <dbReference type="EMBL" id="AEV80610.1"/>
    </source>
</evidence>
<dbReference type="Proteomes" id="UP000113346">
    <property type="component" value="Segment"/>
</dbReference>
<sequence length="395" mass="46194">MGSAIQKWCILVIAISVNYDANSKPSKPKTQSSTQIIQNIAKNPSFRYYSYTFRMPHLPDKHRILAGPIRNTSITYFWYDFYSPILRQPNNYVMCKYNHTNSSMTLIPPPCGSVPSMHCLSDMINISLHNDTGEESCKLNTTFNPMLYNIPRWTTTLYIGANRIFIDSQTIYFLGLSEVIFKNLLRHNCTKSFYLTNAISRHVFRVPRVSLWKLKQTMRRLKRRQKIEKDTQKKRSRRSTNITTTIIPTILTTNTTDDKNKTVLPTNSSETFYFKSPVIITQLQTMVTWLYTSLRYKQKEFCKDSKNRTRQSAWANHTRQILYNDTAWSIHGNINLTDLYVTIPPYTNNTIMNSLFIDPLWDYIVSLDFIEKIQQNKKINLYQRPTNVSLSILPP</sequence>
<protein>
    <submittedName>
        <fullName evidence="1">Envelope glycoprotein O</fullName>
    </submittedName>
</protein>